<evidence type="ECO:0000313" key="2">
    <source>
        <dbReference type="Proteomes" id="UP000399805"/>
    </source>
</evidence>
<sequence length="103" mass="11134">MAMRLQLTAGLEVLESWAETASQAARNVVYEALFAVGDGSAFLVYDIFGDPRDPGNFLIMVKPGLVMKVMVQRAESAFEIRYVGAVEDEFDTAAAPQGTSSPE</sequence>
<dbReference type="RefSeq" id="WP_155545512.1">
    <property type="nucleotide sequence ID" value="NZ_CABVGP010000002.1"/>
</dbReference>
<organism evidence="1 2">
    <name type="scientific">Amycolatopsis camponoti</name>
    <dbReference type="NCBI Taxonomy" id="2606593"/>
    <lineage>
        <taxon>Bacteria</taxon>
        <taxon>Bacillati</taxon>
        <taxon>Actinomycetota</taxon>
        <taxon>Actinomycetes</taxon>
        <taxon>Pseudonocardiales</taxon>
        <taxon>Pseudonocardiaceae</taxon>
        <taxon>Amycolatopsis</taxon>
    </lineage>
</organism>
<proteinExistence type="predicted"/>
<dbReference type="InterPro" id="IPR046202">
    <property type="entry name" value="DUF6235"/>
</dbReference>
<dbReference type="EMBL" id="CABVGP010000002">
    <property type="protein sequence ID" value="VVJ20396.1"/>
    <property type="molecule type" value="Genomic_DNA"/>
</dbReference>
<dbReference type="AlphaFoldDB" id="A0A6I8LY91"/>
<evidence type="ECO:0000313" key="1">
    <source>
        <dbReference type="EMBL" id="VVJ20396.1"/>
    </source>
</evidence>
<accession>A0A6I8LY91</accession>
<keyword evidence="2" id="KW-1185">Reference proteome</keyword>
<protein>
    <submittedName>
        <fullName evidence="1">Uncharacterized protein</fullName>
    </submittedName>
</protein>
<gene>
    <name evidence="1" type="ORF">AA23TX_05417</name>
</gene>
<dbReference type="Pfam" id="PF19748">
    <property type="entry name" value="DUF6235"/>
    <property type="match status" value="1"/>
</dbReference>
<dbReference type="Proteomes" id="UP000399805">
    <property type="component" value="Unassembled WGS sequence"/>
</dbReference>
<name>A0A6I8LY91_9PSEU</name>
<reference evidence="1 2" key="1">
    <citation type="submission" date="2019-09" db="EMBL/GenBank/DDBJ databases">
        <authorList>
            <person name="Leyn A S."/>
        </authorList>
    </citation>
    <scope>NUCLEOTIDE SEQUENCE [LARGE SCALE GENOMIC DNA]</scope>
    <source>
        <strain evidence="1">AA231_1</strain>
    </source>
</reference>